<dbReference type="KEGG" id="pchi:PC41400_18945"/>
<feature type="transmembrane region" description="Helical" evidence="1">
    <location>
        <begin position="211"/>
        <end position="232"/>
    </location>
</feature>
<name>A0A410WYU5_9BACL</name>
<accession>A0A410WYU5</accession>
<proteinExistence type="predicted"/>
<evidence type="ECO:0000313" key="2">
    <source>
        <dbReference type="EMBL" id="MCY9596624.1"/>
    </source>
</evidence>
<reference evidence="2 5" key="2">
    <citation type="submission" date="2022-05" db="EMBL/GenBank/DDBJ databases">
        <title>Genome Sequencing of Bee-Associated Microbes.</title>
        <authorList>
            <person name="Dunlap C."/>
        </authorList>
    </citation>
    <scope>NUCLEOTIDE SEQUENCE [LARGE SCALE GENOMIC DNA]</scope>
    <source>
        <strain evidence="2 5">NRRL B-23120</strain>
    </source>
</reference>
<keyword evidence="5" id="KW-1185">Reference proteome</keyword>
<keyword evidence="1" id="KW-1133">Transmembrane helix</keyword>
<feature type="transmembrane region" description="Helical" evidence="1">
    <location>
        <begin position="39"/>
        <end position="58"/>
    </location>
</feature>
<feature type="transmembrane region" description="Helical" evidence="1">
    <location>
        <begin position="87"/>
        <end position="110"/>
    </location>
</feature>
<feature type="transmembrane region" description="Helical" evidence="1">
    <location>
        <begin position="12"/>
        <end position="33"/>
    </location>
</feature>
<sequence>MLKEFKQLMRQPQYLLLFIFAELASVLLPMKYLEGLRDFPSLIFFVMGFNLLFLLYGAEQARSDHNNHIPELIASLPKGKWYYLQKILYWFIFAFIWYVIFLVCALLYVTYGIHDDATLFQFRITLVYTFFNWLVPFFVSLVLGYSIYTLWPSLAAYLVLISIWILLGPYNSFVGFIPPSWLPLLTVGDTNLSITQSYYQSEHMILNDGAFWQRTLAVLVCFFVFFVSIPLLRKGRKARILMIVCLLVFTCLAGFAPSQKITDVTSEYKFNDAVPDYADFTISSYDMQINHGREDHLFSYVADLNVSTKSDQIPLALWDFMDVQSLSWNGASVPFSRDRNLLFVQLPSGHTETGILSFHVRSEKYGDMNPTSFELLSTLPWYPMDPKEAKDPLHHAIKEKFSVKVNVKDFRGLVTNLSKNENQTLTGVTYGPTLLYGPFTQETDLTIPKFISLKEARAAVSQVAEIINSGRQPSDKVVSLPQHGFIVNSRSIFSANPDEYFLTLTKSKIDSNIFRVFFPEKEK</sequence>
<evidence type="ECO:0000256" key="1">
    <source>
        <dbReference type="SAM" id="Phobius"/>
    </source>
</evidence>
<reference evidence="3 4" key="1">
    <citation type="submission" date="2018-01" db="EMBL/GenBank/DDBJ databases">
        <title>The whole genome sequencing and assembly of Paenibacillus chitinolyticus KCCM 41400 strain.</title>
        <authorList>
            <person name="Kim J.-Y."/>
            <person name="Park M.-K."/>
            <person name="Lee Y.-J."/>
            <person name="Yi H."/>
            <person name="Bahn Y.-S."/>
            <person name="Kim J.F."/>
            <person name="Lee D.-W."/>
        </authorList>
    </citation>
    <scope>NUCLEOTIDE SEQUENCE [LARGE SCALE GENOMIC DNA]</scope>
    <source>
        <strain evidence="3 4">KCCM 41400</strain>
    </source>
</reference>
<dbReference type="RefSeq" id="WP_042226905.1">
    <property type="nucleotide sequence ID" value="NZ_CP026520.1"/>
</dbReference>
<organism evidence="3 4">
    <name type="scientific">Paenibacillus chitinolyticus</name>
    <dbReference type="NCBI Taxonomy" id="79263"/>
    <lineage>
        <taxon>Bacteria</taxon>
        <taxon>Bacillati</taxon>
        <taxon>Bacillota</taxon>
        <taxon>Bacilli</taxon>
        <taxon>Bacillales</taxon>
        <taxon>Paenibacillaceae</taxon>
        <taxon>Paenibacillus</taxon>
    </lineage>
</organism>
<evidence type="ECO:0000313" key="5">
    <source>
        <dbReference type="Proteomes" id="UP001527202"/>
    </source>
</evidence>
<dbReference type="Proteomes" id="UP000288943">
    <property type="component" value="Chromosome"/>
</dbReference>
<evidence type="ECO:0000313" key="4">
    <source>
        <dbReference type="Proteomes" id="UP000288943"/>
    </source>
</evidence>
<evidence type="ECO:0000313" key="3">
    <source>
        <dbReference type="EMBL" id="QAV19629.1"/>
    </source>
</evidence>
<dbReference type="EMBL" id="JAMDMJ010000013">
    <property type="protein sequence ID" value="MCY9596624.1"/>
    <property type="molecule type" value="Genomic_DNA"/>
</dbReference>
<dbReference type="AlphaFoldDB" id="A0A410WYU5"/>
<gene>
    <name evidence="2" type="ORF">M5X16_12650</name>
    <name evidence="3" type="ORF">PC41400_18945</name>
</gene>
<keyword evidence="1" id="KW-0472">Membrane</keyword>
<dbReference type="OrthoDB" id="2509520at2"/>
<feature type="transmembrane region" description="Helical" evidence="1">
    <location>
        <begin position="155"/>
        <end position="177"/>
    </location>
</feature>
<feature type="transmembrane region" description="Helical" evidence="1">
    <location>
        <begin position="239"/>
        <end position="256"/>
    </location>
</feature>
<dbReference type="EMBL" id="CP026520">
    <property type="protein sequence ID" value="QAV19629.1"/>
    <property type="molecule type" value="Genomic_DNA"/>
</dbReference>
<protein>
    <submittedName>
        <fullName evidence="3">ABC transporter permease</fullName>
    </submittedName>
</protein>
<dbReference type="GeneID" id="95376874"/>
<feature type="transmembrane region" description="Helical" evidence="1">
    <location>
        <begin position="130"/>
        <end position="148"/>
    </location>
</feature>
<keyword evidence="1" id="KW-0812">Transmembrane</keyword>
<dbReference type="Proteomes" id="UP001527202">
    <property type="component" value="Unassembled WGS sequence"/>
</dbReference>